<protein>
    <submittedName>
        <fullName evidence="2">Uncharacterized protein</fullName>
    </submittedName>
</protein>
<name>A0AAD5QKL7_PARTN</name>
<evidence type="ECO:0000256" key="1">
    <source>
        <dbReference type="SAM" id="MobiDB-lite"/>
    </source>
</evidence>
<accession>A0AAD5QKL7</accession>
<gene>
    <name evidence="2" type="ORF">KIN20_005935</name>
</gene>
<reference evidence="2" key="1">
    <citation type="submission" date="2021-06" db="EMBL/GenBank/DDBJ databases">
        <title>Parelaphostrongylus tenuis whole genome reference sequence.</title>
        <authorList>
            <person name="Garwood T.J."/>
            <person name="Larsen P.A."/>
            <person name="Fountain-Jones N.M."/>
            <person name="Garbe J.R."/>
            <person name="Macchietto M.G."/>
            <person name="Kania S.A."/>
            <person name="Gerhold R.W."/>
            <person name="Richards J.E."/>
            <person name="Wolf T.M."/>
        </authorList>
    </citation>
    <scope>NUCLEOTIDE SEQUENCE</scope>
    <source>
        <strain evidence="2">MNPRO001-30</strain>
        <tissue evidence="2">Meninges</tissue>
    </source>
</reference>
<feature type="region of interest" description="Disordered" evidence="1">
    <location>
        <begin position="48"/>
        <end position="68"/>
    </location>
</feature>
<dbReference type="Proteomes" id="UP001196413">
    <property type="component" value="Unassembled WGS sequence"/>
</dbReference>
<evidence type="ECO:0000313" key="2">
    <source>
        <dbReference type="EMBL" id="KAJ1350201.1"/>
    </source>
</evidence>
<organism evidence="2 3">
    <name type="scientific">Parelaphostrongylus tenuis</name>
    <name type="common">Meningeal worm</name>
    <dbReference type="NCBI Taxonomy" id="148309"/>
    <lineage>
        <taxon>Eukaryota</taxon>
        <taxon>Metazoa</taxon>
        <taxon>Ecdysozoa</taxon>
        <taxon>Nematoda</taxon>
        <taxon>Chromadorea</taxon>
        <taxon>Rhabditida</taxon>
        <taxon>Rhabditina</taxon>
        <taxon>Rhabditomorpha</taxon>
        <taxon>Strongyloidea</taxon>
        <taxon>Metastrongylidae</taxon>
        <taxon>Parelaphostrongylus</taxon>
    </lineage>
</organism>
<dbReference type="EMBL" id="JAHQIW010000813">
    <property type="protein sequence ID" value="KAJ1350201.1"/>
    <property type="molecule type" value="Genomic_DNA"/>
</dbReference>
<dbReference type="AlphaFoldDB" id="A0AAD5QKL7"/>
<sequence>MVEATPDSLVCHGVANHQTLMVYILLILRKKDSVNRIPQEISEFHTMPYGGSNTGFPSSPSDRESSDYDEFHTMPYGGSNTGFLVRHRIANLQTMTSSLQCHMVEATPDSLVCHGVANHQTLMVYILLILRKKDSVNRIPQEISEFHTMPYGGSNTGFPSSPSDRESSDYDGIYFAHFAEKRLSELIPGICRVPHTTIWWE</sequence>
<comment type="caution">
    <text evidence="2">The sequence shown here is derived from an EMBL/GenBank/DDBJ whole genome shotgun (WGS) entry which is preliminary data.</text>
</comment>
<keyword evidence="3" id="KW-1185">Reference proteome</keyword>
<proteinExistence type="predicted"/>
<evidence type="ECO:0000313" key="3">
    <source>
        <dbReference type="Proteomes" id="UP001196413"/>
    </source>
</evidence>